<keyword evidence="4" id="KW-0949">S-adenosyl-L-methionine</keyword>
<dbReference type="CDD" id="cd18808">
    <property type="entry name" value="SF1_C_Upf1"/>
    <property type="match status" value="1"/>
</dbReference>
<dbReference type="InterPro" id="IPR014001">
    <property type="entry name" value="Helicase_ATP-bd"/>
</dbReference>
<feature type="domain" description="AAA+ ATPase" evidence="11">
    <location>
        <begin position="1202"/>
        <end position="1426"/>
    </location>
</feature>
<dbReference type="GO" id="GO:0016787">
    <property type="term" value="F:hydrolase activity"/>
    <property type="evidence" value="ECO:0007669"/>
    <property type="project" value="UniProtKB-KW"/>
</dbReference>
<dbReference type="Gene3D" id="1.25.40.10">
    <property type="entry name" value="Tetratricopeptide repeat domain"/>
    <property type="match status" value="1"/>
</dbReference>
<dbReference type="SMART" id="SM00487">
    <property type="entry name" value="DEXDc"/>
    <property type="match status" value="1"/>
</dbReference>
<evidence type="ECO:0000256" key="10">
    <source>
        <dbReference type="SAM" id="MobiDB-lite"/>
    </source>
</evidence>
<protein>
    <recommendedName>
        <fullName evidence="15">AAA family ATPase</fullName>
    </recommendedName>
</protein>
<dbReference type="InterPro" id="IPR047187">
    <property type="entry name" value="SF1_C_Upf1"/>
</dbReference>
<feature type="domain" description="Helicase ATP-binding" evidence="12">
    <location>
        <begin position="1184"/>
        <end position="1439"/>
    </location>
</feature>
<keyword evidence="2" id="KW-0489">Methyltransferase</keyword>
<feature type="region of interest" description="Disordered" evidence="10">
    <location>
        <begin position="539"/>
        <end position="569"/>
    </location>
</feature>
<evidence type="ECO:0000256" key="2">
    <source>
        <dbReference type="ARBA" id="ARBA00022603"/>
    </source>
</evidence>
<keyword evidence="3" id="KW-0808">Transferase</keyword>
<dbReference type="EMBL" id="CAJPEV010001049">
    <property type="protein sequence ID" value="CAG0890385.1"/>
    <property type="molecule type" value="Genomic_DNA"/>
</dbReference>
<keyword evidence="6" id="KW-0378">Hydrolase</keyword>
<evidence type="ECO:0000256" key="4">
    <source>
        <dbReference type="ARBA" id="ARBA00022691"/>
    </source>
</evidence>
<feature type="non-terminal residue" evidence="13">
    <location>
        <position position="1"/>
    </location>
</feature>
<dbReference type="PRINTS" id="PR00081">
    <property type="entry name" value="GDHRDH"/>
</dbReference>
<proteinExistence type="inferred from homology"/>
<dbReference type="Pfam" id="PF17785">
    <property type="entry name" value="PUA_3"/>
    <property type="match status" value="1"/>
</dbReference>
<dbReference type="SUPFAM" id="SSF48452">
    <property type="entry name" value="TPR-like"/>
    <property type="match status" value="1"/>
</dbReference>
<evidence type="ECO:0000256" key="8">
    <source>
        <dbReference type="ARBA" id="ARBA00022840"/>
    </source>
</evidence>
<evidence type="ECO:0000256" key="5">
    <source>
        <dbReference type="ARBA" id="ARBA00022741"/>
    </source>
</evidence>
<dbReference type="SMART" id="SM00382">
    <property type="entry name" value="AAA"/>
    <property type="match status" value="1"/>
</dbReference>
<dbReference type="Pfam" id="PF10672">
    <property type="entry name" value="Methyltrans_SAM"/>
    <property type="match status" value="1"/>
</dbReference>
<dbReference type="InterPro" id="IPR050534">
    <property type="entry name" value="Coronavir_polyprotein_1ab"/>
</dbReference>
<dbReference type="CDD" id="cd02440">
    <property type="entry name" value="AdoMet_MTases"/>
    <property type="match status" value="1"/>
</dbReference>
<dbReference type="EMBL" id="LR900566">
    <property type="protein sequence ID" value="CAD7246135.1"/>
    <property type="molecule type" value="Genomic_DNA"/>
</dbReference>
<dbReference type="PANTHER" id="PTHR43788:SF8">
    <property type="entry name" value="DNA-BINDING PROTEIN SMUBP-2"/>
    <property type="match status" value="1"/>
</dbReference>
<reference evidence="13" key="1">
    <citation type="submission" date="2020-11" db="EMBL/GenBank/DDBJ databases">
        <authorList>
            <person name="Tran Van P."/>
        </authorList>
    </citation>
    <scope>NUCLEOTIDE SEQUENCE</scope>
</reference>
<comment type="catalytic activity">
    <reaction evidence="9">
        <text>ATP + H2O = ADP + phosphate + H(+)</text>
        <dbReference type="Rhea" id="RHEA:13065"/>
        <dbReference type="ChEBI" id="CHEBI:15377"/>
        <dbReference type="ChEBI" id="CHEBI:15378"/>
        <dbReference type="ChEBI" id="CHEBI:30616"/>
        <dbReference type="ChEBI" id="CHEBI:43474"/>
        <dbReference type="ChEBI" id="CHEBI:456216"/>
        <dbReference type="EC" id="3.6.4.12"/>
    </reaction>
    <physiologicalReaction direction="left-to-right" evidence="9">
        <dbReference type="Rhea" id="RHEA:13066"/>
    </physiologicalReaction>
</comment>
<dbReference type="Proteomes" id="UP000677054">
    <property type="component" value="Unassembled WGS sequence"/>
</dbReference>
<dbReference type="InterPro" id="IPR041679">
    <property type="entry name" value="DNA2/NAM7-like_C"/>
</dbReference>
<dbReference type="Gene3D" id="3.40.50.150">
    <property type="entry name" value="Vaccinia Virus protein VP39"/>
    <property type="match status" value="1"/>
</dbReference>
<dbReference type="GO" id="GO:0032259">
    <property type="term" value="P:methylation"/>
    <property type="evidence" value="ECO:0007669"/>
    <property type="project" value="UniProtKB-KW"/>
</dbReference>
<evidence type="ECO:0000313" key="13">
    <source>
        <dbReference type="EMBL" id="CAD7246135.1"/>
    </source>
</evidence>
<name>A0A7R8X8Q2_9CRUS</name>
<dbReference type="OrthoDB" id="2285229at2759"/>
<dbReference type="Gene3D" id="3.40.50.300">
    <property type="entry name" value="P-loop containing nucleotide triphosphate hydrolases"/>
    <property type="match status" value="2"/>
</dbReference>
<keyword evidence="8" id="KW-0067">ATP-binding</keyword>
<evidence type="ECO:0000256" key="7">
    <source>
        <dbReference type="ARBA" id="ARBA00022806"/>
    </source>
</evidence>
<sequence>PVLRAQIEDNFTDGNFTANPTWQGDVGSFAVNAAGQLQLMAPAGGSALLQTQGNIPDSAVWRVWVKLNFAPSTSNYLKLYLMCDQPVLTLGNGYFLLIGESGNVDALKLYRQDGSTSVLLGSGSVGTVAAEPALARIKVVRKVNGDWSLSADYSGGQTLVPEFTPDLPDTQPPSVVAVTALDSLRLEVDFDEALLSSTALDVARYAVNNGIGQPVESALNGNTYTLTVQGMKDALGNTQTQAQTIDFEYLLLSVPQPGDLVVNEILFNPNTGGSRYIELLNNLLANRNKAVQVQEVHTFTSKMDTEQPKTVDDIVAQEPPSVFTQMESLIAEISQEEMALHDVAHVKTEVTEEPDDDDLDDLQPNLQQKLEVPSPMDMPGLQSVERIMPTAKQTNEALMERFEHAKHLLYEKKDANQAHIELEKLFDTGFPEDVLYNLLGEVAFVKGEFIFARNCWDRVTNINPKFPFIFLKLGNLTKNHFNGFKKTSAEYYKRAIQENPENPTAYFELADVMHQYLDKDKKATKYYERESERCLAEANRLEEAQAPKPTGLPPIPESTPTPEQVSSPKALKITSEVPPIAQQQEQVEHERPVAPPKTLQIVLITGATSGIGLATAKRFAELGCKLILTGRRRELLMAAQAELAKENPGTQIKLLNFDVREPETARAALNSLPEDWQNIDILVNNAGLAKGFDPIHEGKLEHWETMIDTNIKGLLYVTLSPGHVEETEFAITRFDGDSEKAAIYSDFQPLKAEDVADAIFYMATRPPHVNIQDIYMFGVQQAGRTEDGTPQDGECVVVQNHRQEFLAHGHYNNGSIAVRILSYVLSDDLQNPDFWLKRFENAFSMRKTIGLPQEDVTNCFRLVHGEGDYLPGLIVDVYAHVAVVQCHSVDWVTGQKTGFFLDQRDNRQLLGHYAKGKRVLNTFCYTGGFSLYALQGGATLVHSVDVSAKAMALTETNVQLAGEVAAARHQGFTEDVMPFLKNDTTLYDIVIVDPPAFAKTLDKRHNAVQGYKRLNVAALQRVIDRALFYNTIVAAALEAGRKARVIHHLSQSPDHPTGFAYGDKAYIIVERTGGQLDQPHQLRSGQTISFFCNQPHVVQPEKQGIINFVQRNRMKIILYAHDVPDWINMGALGIDMVFDERSYKEMESALAKVIAAKGNRLAELRDIFSGKIAPQQVLIPHQIDLPNLNASQNAAISHILHTNDVSLVHGPPGTGKTTTIVAAIQLLTRTESTVLVCAPSNTAADLLTERLAEKNLKVVRIGNISRMDDNIIPYTLDSLLSNHPDSRHIKKVKMQAAEARRQAGRFKRTFDRDDRLERQQLKAEAYELLAWVTQLEDKLVNDLLTDADAIISTLVGAAHPVLDKFRFRTVVIDEAAQALEPATWIPILKASRVVLAGDPLQLPPTVKSHEAARKGLSKTLLERAIAHFPYVSLLNVQYRMHSAIMGFSNDYFYRGELTADSQVAEKRLVCLEKLTDIVHIFEPVVFIDTAGCDFEEKQVIPTNANKNDPFKATSRYNPEEALLVREHILKVLNRFEPENLPSFGVLSPYREQINHLEEILRGDAEIAPFFDKFATESLYKVLTVSTIDGFQGQERDVMYISLVRSNNKNEIGFLSDYRRMNVAMTRARQLLVIIGDSATIGNNPFYSAMLDYCAAHGQYQTAWEYLQ</sequence>
<dbReference type="Pfam" id="PF13086">
    <property type="entry name" value="AAA_11"/>
    <property type="match status" value="1"/>
</dbReference>
<dbReference type="GO" id="GO:0043139">
    <property type="term" value="F:5'-3' DNA helicase activity"/>
    <property type="evidence" value="ECO:0007669"/>
    <property type="project" value="TreeGrafter"/>
</dbReference>
<dbReference type="InterPro" id="IPR041532">
    <property type="entry name" value="RlmI-like_PUA"/>
</dbReference>
<dbReference type="CDD" id="cd11572">
    <property type="entry name" value="RlmI_M_like"/>
    <property type="match status" value="1"/>
</dbReference>
<dbReference type="GO" id="GO:0005524">
    <property type="term" value="F:ATP binding"/>
    <property type="evidence" value="ECO:0007669"/>
    <property type="project" value="UniProtKB-KW"/>
</dbReference>
<keyword evidence="7" id="KW-0347">Helicase</keyword>
<evidence type="ECO:0008006" key="15">
    <source>
        <dbReference type="Google" id="ProtNLM"/>
    </source>
</evidence>
<dbReference type="SUPFAM" id="SSF53335">
    <property type="entry name" value="S-adenosyl-L-methionine-dependent methyltransferases"/>
    <property type="match status" value="1"/>
</dbReference>
<dbReference type="PANTHER" id="PTHR43788">
    <property type="entry name" value="DNA2/NAM7 HELICASE FAMILY MEMBER"/>
    <property type="match status" value="1"/>
</dbReference>
<dbReference type="FunFam" id="3.40.50.300:FF:000326">
    <property type="entry name" value="P-loop containing nucleoside triphosphate hydrolase"/>
    <property type="match status" value="1"/>
</dbReference>
<dbReference type="Gene3D" id="3.40.50.720">
    <property type="entry name" value="NAD(P)-binding Rossmann-like Domain"/>
    <property type="match status" value="1"/>
</dbReference>
<dbReference type="GO" id="GO:0003723">
    <property type="term" value="F:RNA binding"/>
    <property type="evidence" value="ECO:0007669"/>
    <property type="project" value="InterPro"/>
</dbReference>
<gene>
    <name evidence="13" type="ORF">DSTB1V02_LOCUS5992</name>
</gene>
<dbReference type="GO" id="GO:0008168">
    <property type="term" value="F:methyltransferase activity"/>
    <property type="evidence" value="ECO:0007669"/>
    <property type="project" value="UniProtKB-KW"/>
</dbReference>
<evidence type="ECO:0000256" key="6">
    <source>
        <dbReference type="ARBA" id="ARBA00022801"/>
    </source>
</evidence>
<organism evidence="13">
    <name type="scientific">Darwinula stevensoni</name>
    <dbReference type="NCBI Taxonomy" id="69355"/>
    <lineage>
        <taxon>Eukaryota</taxon>
        <taxon>Metazoa</taxon>
        <taxon>Ecdysozoa</taxon>
        <taxon>Arthropoda</taxon>
        <taxon>Crustacea</taxon>
        <taxon>Oligostraca</taxon>
        <taxon>Ostracoda</taxon>
        <taxon>Podocopa</taxon>
        <taxon>Podocopida</taxon>
        <taxon>Darwinulocopina</taxon>
        <taxon>Darwinuloidea</taxon>
        <taxon>Darwinulidae</taxon>
        <taxon>Darwinula</taxon>
    </lineage>
</organism>
<dbReference type="Pfam" id="PF00106">
    <property type="entry name" value="adh_short"/>
    <property type="match status" value="1"/>
</dbReference>
<evidence type="ECO:0000259" key="11">
    <source>
        <dbReference type="SMART" id="SM00382"/>
    </source>
</evidence>
<feature type="compositionally biased region" description="Pro residues" evidence="10">
    <location>
        <begin position="550"/>
        <end position="559"/>
    </location>
</feature>
<dbReference type="InterPro" id="IPR041677">
    <property type="entry name" value="DNA2/NAM7_AAA_11"/>
</dbReference>
<dbReference type="SUPFAM" id="SSF52540">
    <property type="entry name" value="P-loop containing nucleoside triphosphate hydrolases"/>
    <property type="match status" value="1"/>
</dbReference>
<dbReference type="InterPro" id="IPR036291">
    <property type="entry name" value="NAD(P)-bd_dom_sf"/>
</dbReference>
<dbReference type="GO" id="GO:0005694">
    <property type="term" value="C:chromosome"/>
    <property type="evidence" value="ECO:0007669"/>
    <property type="project" value="UniProtKB-ARBA"/>
</dbReference>
<keyword evidence="14" id="KW-1185">Reference proteome</keyword>
<dbReference type="SUPFAM" id="SSF51735">
    <property type="entry name" value="NAD(P)-binding Rossmann-fold domains"/>
    <property type="match status" value="1"/>
</dbReference>
<dbReference type="Gene3D" id="2.40.30.270">
    <property type="match status" value="1"/>
</dbReference>
<dbReference type="InterPro" id="IPR011990">
    <property type="entry name" value="TPR-like_helical_dom_sf"/>
</dbReference>
<dbReference type="Gene3D" id="3.30.750.80">
    <property type="entry name" value="RNA methyltransferase domain (HRMD) like"/>
    <property type="match status" value="1"/>
</dbReference>
<evidence type="ECO:0000256" key="3">
    <source>
        <dbReference type="ARBA" id="ARBA00022679"/>
    </source>
</evidence>
<evidence type="ECO:0000313" key="14">
    <source>
        <dbReference type="Proteomes" id="UP000677054"/>
    </source>
</evidence>
<evidence type="ECO:0000256" key="1">
    <source>
        <dbReference type="ARBA" id="ARBA00007913"/>
    </source>
</evidence>
<dbReference type="InterPro" id="IPR029063">
    <property type="entry name" value="SAM-dependent_MTases_sf"/>
</dbReference>
<keyword evidence="5" id="KW-0547">Nucleotide-binding</keyword>
<evidence type="ECO:0000256" key="9">
    <source>
        <dbReference type="ARBA" id="ARBA00048432"/>
    </source>
</evidence>
<dbReference type="InterPro" id="IPR027417">
    <property type="entry name" value="P-loop_NTPase"/>
</dbReference>
<dbReference type="Gene3D" id="2.30.130.10">
    <property type="entry name" value="PUA domain"/>
    <property type="match status" value="1"/>
</dbReference>
<dbReference type="InterPro" id="IPR002347">
    <property type="entry name" value="SDR_fam"/>
</dbReference>
<dbReference type="InterPro" id="IPR019614">
    <property type="entry name" value="SAM-dep_methyl-trfase"/>
</dbReference>
<dbReference type="InterPro" id="IPR003593">
    <property type="entry name" value="AAA+_ATPase"/>
</dbReference>
<dbReference type="InterPro" id="IPR036974">
    <property type="entry name" value="PUA_sf"/>
</dbReference>
<accession>A0A7R8X8Q2</accession>
<comment type="similarity">
    <text evidence="1">Belongs to the DNA2/NAM7 helicase family.</text>
</comment>
<evidence type="ECO:0000259" key="12">
    <source>
        <dbReference type="SMART" id="SM00487"/>
    </source>
</evidence>
<dbReference type="Pfam" id="PF13087">
    <property type="entry name" value="AAA_12"/>
    <property type="match status" value="1"/>
</dbReference>